<dbReference type="Pfam" id="PF09353">
    <property type="entry name" value="DUF1995"/>
    <property type="match status" value="1"/>
</dbReference>
<evidence type="ECO:0000313" key="3">
    <source>
        <dbReference type="EMBL" id="KAK9868728.1"/>
    </source>
</evidence>
<dbReference type="EMBL" id="JALJOV010000014">
    <property type="protein sequence ID" value="KAK9868728.1"/>
    <property type="molecule type" value="Genomic_DNA"/>
</dbReference>
<evidence type="ECO:0000259" key="2">
    <source>
        <dbReference type="Pfam" id="PF09353"/>
    </source>
</evidence>
<feature type="region of interest" description="Disordered" evidence="1">
    <location>
        <begin position="1"/>
        <end position="33"/>
    </location>
</feature>
<dbReference type="PANTHER" id="PTHR35509:SF4">
    <property type="entry name" value="DUF1995 DOMAIN-CONTAINING PROTEIN"/>
    <property type="match status" value="1"/>
</dbReference>
<dbReference type="Proteomes" id="UP001485043">
    <property type="component" value="Unassembled WGS sequence"/>
</dbReference>
<dbReference type="PANTHER" id="PTHR35509">
    <property type="entry name" value="DOMAIN PROTEIN, PUTATIVE (DUF1995)-RELATED"/>
    <property type="match status" value="1"/>
</dbReference>
<gene>
    <name evidence="3" type="ORF">WJX84_007624</name>
</gene>
<reference evidence="3 4" key="1">
    <citation type="journal article" date="2024" name="Nat. Commun.">
        <title>Phylogenomics reveals the evolutionary origins of lichenization in chlorophyte algae.</title>
        <authorList>
            <person name="Puginier C."/>
            <person name="Libourel C."/>
            <person name="Otte J."/>
            <person name="Skaloud P."/>
            <person name="Haon M."/>
            <person name="Grisel S."/>
            <person name="Petersen M."/>
            <person name="Berrin J.G."/>
            <person name="Delaux P.M."/>
            <person name="Dal Grande F."/>
            <person name="Keller J."/>
        </authorList>
    </citation>
    <scope>NUCLEOTIDE SEQUENCE [LARGE SCALE GENOMIC DNA]</scope>
    <source>
        <strain evidence="3 4">SAG 2523</strain>
    </source>
</reference>
<keyword evidence="4" id="KW-1185">Reference proteome</keyword>
<dbReference type="InterPro" id="IPR053021">
    <property type="entry name" value="Chloroplast_ADK"/>
</dbReference>
<proteinExistence type="predicted"/>
<comment type="caution">
    <text evidence="3">The sequence shown here is derived from an EMBL/GenBank/DDBJ whole genome shotgun (WGS) entry which is preliminary data.</text>
</comment>
<sequence length="268" mass="29625">MQKSTKRALRIQAVSTSPEVAKRDNSKPIPVPSTADSMVAQAITASTAAYKDGVKLQRLELLLPLIGASDLDDWPGGIRQQFKAAAPLMEGVLKGLRQSSGLQGGLKSEIWDQGDAIGAWMGTKLAAVIFPMPAVLRQVRSLEAVKNDGLTLMVNPQWTAGQFVSDFGFGAGSKELQSFVAAFQDTYFLKQQRVQGEDIFILRAYPGEWQVHIQNAQGKNPCVHEQATKPLYKELEAIIATHQGGDAPAWWKRMKKEFDFNWRTLKRD</sequence>
<protein>
    <recommendedName>
        <fullName evidence="2">DUF1995 domain-containing protein</fullName>
    </recommendedName>
</protein>
<dbReference type="AlphaFoldDB" id="A0AAW1TJX4"/>
<evidence type="ECO:0000313" key="4">
    <source>
        <dbReference type="Proteomes" id="UP001485043"/>
    </source>
</evidence>
<feature type="domain" description="DUF1995" evidence="2">
    <location>
        <begin position="32"/>
        <end position="236"/>
    </location>
</feature>
<name>A0AAW1TJX4_9CHLO</name>
<accession>A0AAW1TJX4</accession>
<dbReference type="InterPro" id="IPR018962">
    <property type="entry name" value="DUF1995"/>
</dbReference>
<evidence type="ECO:0000256" key="1">
    <source>
        <dbReference type="SAM" id="MobiDB-lite"/>
    </source>
</evidence>
<organism evidence="3 4">
    <name type="scientific">Apatococcus fuscideae</name>
    <dbReference type="NCBI Taxonomy" id="2026836"/>
    <lineage>
        <taxon>Eukaryota</taxon>
        <taxon>Viridiplantae</taxon>
        <taxon>Chlorophyta</taxon>
        <taxon>core chlorophytes</taxon>
        <taxon>Trebouxiophyceae</taxon>
        <taxon>Chlorellales</taxon>
        <taxon>Chlorellaceae</taxon>
        <taxon>Apatococcus</taxon>
    </lineage>
</organism>